<keyword evidence="9" id="KW-0511">Multifunctional enzyme</keyword>
<evidence type="ECO:0000313" key="13">
    <source>
        <dbReference type="Proteomes" id="UP001178662"/>
    </source>
</evidence>
<accession>A0AA95EUT9</accession>
<dbReference type="Gene3D" id="3.40.47.10">
    <property type="match status" value="1"/>
</dbReference>
<evidence type="ECO:0000256" key="4">
    <source>
        <dbReference type="ARBA" id="ARBA00022679"/>
    </source>
</evidence>
<dbReference type="Proteomes" id="UP001178662">
    <property type="component" value="Chromosome"/>
</dbReference>
<keyword evidence="6 9" id="KW-0443">Lipid metabolism</keyword>
<dbReference type="GO" id="GO:0005737">
    <property type="term" value="C:cytoplasm"/>
    <property type="evidence" value="ECO:0007669"/>
    <property type="project" value="UniProtKB-SubCell"/>
</dbReference>
<dbReference type="CDD" id="cd00830">
    <property type="entry name" value="KAS_III"/>
    <property type="match status" value="1"/>
</dbReference>
<evidence type="ECO:0000256" key="7">
    <source>
        <dbReference type="ARBA" id="ARBA00023160"/>
    </source>
</evidence>
<comment type="catalytic activity">
    <reaction evidence="9">
        <text>malonyl-[ACP] + acetyl-CoA + H(+) = 3-oxobutanoyl-[ACP] + CO2 + CoA</text>
        <dbReference type="Rhea" id="RHEA:12080"/>
        <dbReference type="Rhea" id="RHEA-COMP:9623"/>
        <dbReference type="Rhea" id="RHEA-COMP:9625"/>
        <dbReference type="ChEBI" id="CHEBI:15378"/>
        <dbReference type="ChEBI" id="CHEBI:16526"/>
        <dbReference type="ChEBI" id="CHEBI:57287"/>
        <dbReference type="ChEBI" id="CHEBI:57288"/>
        <dbReference type="ChEBI" id="CHEBI:78449"/>
        <dbReference type="ChEBI" id="CHEBI:78450"/>
        <dbReference type="EC" id="2.3.1.180"/>
    </reaction>
</comment>
<gene>
    <name evidence="9" type="primary">fabH</name>
    <name evidence="12" type="ORF">P0Y55_12190</name>
</gene>
<dbReference type="GO" id="GO:0044550">
    <property type="term" value="P:secondary metabolite biosynthetic process"/>
    <property type="evidence" value="ECO:0007669"/>
    <property type="project" value="TreeGrafter"/>
</dbReference>
<dbReference type="GO" id="GO:0033818">
    <property type="term" value="F:beta-ketoacyl-acyl-carrier-protein synthase III activity"/>
    <property type="evidence" value="ECO:0007669"/>
    <property type="project" value="UniProtKB-UniRule"/>
</dbReference>
<feature type="region of interest" description="ACP-binding" evidence="9">
    <location>
        <begin position="259"/>
        <end position="263"/>
    </location>
</feature>
<evidence type="ECO:0000256" key="5">
    <source>
        <dbReference type="ARBA" id="ARBA00022832"/>
    </source>
</evidence>
<comment type="subunit">
    <text evidence="9">Homodimer.</text>
</comment>
<evidence type="ECO:0000256" key="2">
    <source>
        <dbReference type="ARBA" id="ARBA00022490"/>
    </source>
</evidence>
<protein>
    <recommendedName>
        <fullName evidence="9">Beta-ketoacyl-[acyl-carrier-protein] synthase III</fullName>
        <shortName evidence="9">Beta-ketoacyl-ACP synthase III</shortName>
        <shortName evidence="9">KAS III</shortName>
        <ecNumber evidence="9">2.3.1.180</ecNumber>
    </recommendedName>
    <alternativeName>
        <fullName evidence="9">3-oxoacyl-[acyl-carrier-protein] synthase 3</fullName>
    </alternativeName>
    <alternativeName>
        <fullName evidence="9">3-oxoacyl-[acyl-carrier-protein] synthase III</fullName>
    </alternativeName>
</protein>
<name>A0AA95EUT9_9BACL</name>
<dbReference type="AlphaFoldDB" id="A0AA95EUT9"/>
<comment type="subcellular location">
    <subcellularLocation>
        <location evidence="9">Cytoplasm</location>
    </subcellularLocation>
</comment>
<dbReference type="Pfam" id="PF08541">
    <property type="entry name" value="ACP_syn_III_C"/>
    <property type="match status" value="1"/>
</dbReference>
<dbReference type="GO" id="GO:0004315">
    <property type="term" value="F:3-oxoacyl-[acyl-carrier-protein] synthase activity"/>
    <property type="evidence" value="ECO:0007669"/>
    <property type="project" value="InterPro"/>
</dbReference>
<dbReference type="Pfam" id="PF08545">
    <property type="entry name" value="ACP_syn_III"/>
    <property type="match status" value="1"/>
</dbReference>
<dbReference type="SUPFAM" id="SSF53901">
    <property type="entry name" value="Thiolase-like"/>
    <property type="match status" value="1"/>
</dbReference>
<dbReference type="NCBIfam" id="TIGR00747">
    <property type="entry name" value="fabH"/>
    <property type="match status" value="1"/>
</dbReference>
<feature type="active site" evidence="9">
    <location>
        <position position="121"/>
    </location>
</feature>
<dbReference type="GO" id="GO:0006633">
    <property type="term" value="P:fatty acid biosynthetic process"/>
    <property type="evidence" value="ECO:0007669"/>
    <property type="project" value="UniProtKB-UniRule"/>
</dbReference>
<dbReference type="PANTHER" id="PTHR34069">
    <property type="entry name" value="3-OXOACYL-[ACYL-CARRIER-PROTEIN] SYNTHASE 3"/>
    <property type="match status" value="1"/>
</dbReference>
<comment type="domain">
    <text evidence="9">The last Arg residue of the ACP-binding site is essential for the weak association between ACP/AcpP and FabH.</text>
</comment>
<dbReference type="InterPro" id="IPR013751">
    <property type="entry name" value="ACP_syn_III_N"/>
</dbReference>
<keyword evidence="13" id="KW-1185">Reference proteome</keyword>
<keyword evidence="2 9" id="KW-0963">Cytoplasm</keyword>
<evidence type="ECO:0000256" key="1">
    <source>
        <dbReference type="ARBA" id="ARBA00008642"/>
    </source>
</evidence>
<evidence type="ECO:0000259" key="11">
    <source>
        <dbReference type="Pfam" id="PF08545"/>
    </source>
</evidence>
<evidence type="ECO:0000256" key="3">
    <source>
        <dbReference type="ARBA" id="ARBA00022516"/>
    </source>
</evidence>
<feature type="domain" description="Beta-ketoacyl-[acyl-carrier-protein] synthase III C-terminal" evidence="10">
    <location>
        <begin position="242"/>
        <end position="331"/>
    </location>
</feature>
<keyword evidence="8 9" id="KW-0012">Acyltransferase</keyword>
<dbReference type="InterPro" id="IPR016039">
    <property type="entry name" value="Thiolase-like"/>
</dbReference>
<keyword evidence="3 9" id="KW-0444">Lipid biosynthesis</keyword>
<dbReference type="PANTHER" id="PTHR34069:SF2">
    <property type="entry name" value="BETA-KETOACYL-[ACYL-CARRIER-PROTEIN] SYNTHASE III"/>
    <property type="match status" value="1"/>
</dbReference>
<keyword evidence="7 9" id="KW-0275">Fatty acid biosynthesis</keyword>
<organism evidence="12 13">
    <name type="scientific">Candidatus Cohnella colombiensis</name>
    <dbReference type="NCBI Taxonomy" id="3121368"/>
    <lineage>
        <taxon>Bacteria</taxon>
        <taxon>Bacillati</taxon>
        <taxon>Bacillota</taxon>
        <taxon>Bacilli</taxon>
        <taxon>Bacillales</taxon>
        <taxon>Paenibacillaceae</taxon>
        <taxon>Cohnella</taxon>
    </lineage>
</organism>
<feature type="active site" evidence="9">
    <location>
        <position position="258"/>
    </location>
</feature>
<evidence type="ECO:0000259" key="10">
    <source>
        <dbReference type="Pfam" id="PF08541"/>
    </source>
</evidence>
<comment type="function">
    <text evidence="9">Catalyzes the condensation reaction of fatty acid synthesis by the addition to an acyl acceptor of two carbons from malonyl-ACP. Catalyzes the first condensation reaction which initiates fatty acid synthesis and may therefore play a role in governing the total rate of fatty acid production. Possesses both acetoacetyl-ACP synthase and acetyl transacylase activities. Its substrate specificity determines the biosynthesis of branched-chain and/or straight-chain of fatty acids.</text>
</comment>
<keyword evidence="5 9" id="KW-0276">Fatty acid metabolism</keyword>
<evidence type="ECO:0000256" key="9">
    <source>
        <dbReference type="HAMAP-Rule" id="MF_01815"/>
    </source>
</evidence>
<dbReference type="EMBL" id="CP119317">
    <property type="protein sequence ID" value="WEK53344.1"/>
    <property type="molecule type" value="Genomic_DNA"/>
</dbReference>
<dbReference type="EC" id="2.3.1.180" evidence="9"/>
<comment type="pathway">
    <text evidence="9">Lipid metabolism; fatty acid biosynthesis.</text>
</comment>
<feature type="active site" evidence="9">
    <location>
        <position position="288"/>
    </location>
</feature>
<evidence type="ECO:0000256" key="8">
    <source>
        <dbReference type="ARBA" id="ARBA00023315"/>
    </source>
</evidence>
<dbReference type="InterPro" id="IPR004655">
    <property type="entry name" value="FabH"/>
</dbReference>
<dbReference type="HAMAP" id="MF_01815">
    <property type="entry name" value="FabH"/>
    <property type="match status" value="1"/>
</dbReference>
<dbReference type="NCBIfam" id="NF006829">
    <property type="entry name" value="PRK09352.1"/>
    <property type="match status" value="1"/>
</dbReference>
<comment type="similarity">
    <text evidence="1 9">Belongs to the thiolase-like superfamily. FabH family.</text>
</comment>
<proteinExistence type="inferred from homology"/>
<feature type="domain" description="Beta-ketoacyl-[acyl-carrier-protein] synthase III N-terminal" evidence="11">
    <location>
        <begin position="115"/>
        <end position="192"/>
    </location>
</feature>
<evidence type="ECO:0000313" key="12">
    <source>
        <dbReference type="EMBL" id="WEK53344.1"/>
    </source>
</evidence>
<keyword evidence="4 9" id="KW-0808">Transferase</keyword>
<sequence length="339" mass="35990">MSSSSSIQSSATITAIGSYVPDDIITNADLERLVETNDEWIIRRTGIETRRRCAPDQYSSDLAIAATQNLFSRFPAISALDVDAILVATTTPDMPCPSVASRVQQAFGITSCLALDVSAACAGFVSALQLANGLILTGAYRKVLVVGAETLTKITDYTDRSTCILFGDGAGAVLLEHSQTGSFLASSAVTDGSGGFQVYATGLSQYGNNKELLTGQGKLVQNGGAVLKWALSTVPDGVRQLLDSLDLTVDQIDWFVPHSANLRMIESICERLKLPSQKALQSIVRYGNTSAASIPLALDIAYQEGNLQVDQLLILYGFGSGLTQSGLALRWTLPPSRSS</sequence>
<evidence type="ECO:0000256" key="6">
    <source>
        <dbReference type="ARBA" id="ARBA00023098"/>
    </source>
</evidence>
<dbReference type="InterPro" id="IPR013747">
    <property type="entry name" value="ACP_syn_III_C"/>
</dbReference>
<reference evidence="12" key="1">
    <citation type="submission" date="2023-03" db="EMBL/GenBank/DDBJ databases">
        <title>Andean soil-derived lignocellulolytic bacterial consortium as a source of novel taxa and putative plastic-active enzymes.</title>
        <authorList>
            <person name="Diaz-Garcia L."/>
            <person name="Chuvochina M."/>
            <person name="Feuerriegel G."/>
            <person name="Bunk B."/>
            <person name="Sproer C."/>
            <person name="Streit W.R."/>
            <person name="Rodriguez L.M."/>
            <person name="Overmann J."/>
            <person name="Jimenez D.J."/>
        </authorList>
    </citation>
    <scope>NUCLEOTIDE SEQUENCE</scope>
    <source>
        <strain evidence="12">MAG 2441</strain>
    </source>
</reference>